<dbReference type="CDD" id="cd03794">
    <property type="entry name" value="GT4_WbuB-like"/>
    <property type="match status" value="1"/>
</dbReference>
<proteinExistence type="predicted"/>
<dbReference type="Proteomes" id="UP000255317">
    <property type="component" value="Unassembled WGS sequence"/>
</dbReference>
<feature type="transmembrane region" description="Helical" evidence="1">
    <location>
        <begin position="111"/>
        <end position="130"/>
    </location>
</feature>
<reference evidence="3 4" key="1">
    <citation type="submission" date="2018-07" db="EMBL/GenBank/DDBJ databases">
        <title>Genomic Encyclopedia of Type Strains, Phase IV (KMG-IV): sequencing the most valuable type-strain genomes for metagenomic binning, comparative biology and taxonomic classification.</title>
        <authorList>
            <person name="Goeker M."/>
        </authorList>
    </citation>
    <scope>NUCLEOTIDE SEQUENCE [LARGE SCALE GENOMIC DNA]</scope>
    <source>
        <strain evidence="3 4">DSM 101478</strain>
    </source>
</reference>
<dbReference type="Pfam" id="PF13692">
    <property type="entry name" value="Glyco_trans_1_4"/>
    <property type="match status" value="1"/>
</dbReference>
<feature type="transmembrane region" description="Helical" evidence="1">
    <location>
        <begin position="85"/>
        <end position="104"/>
    </location>
</feature>
<dbReference type="PANTHER" id="PTHR45947:SF3">
    <property type="entry name" value="SULFOQUINOVOSYL TRANSFERASE SQD2"/>
    <property type="match status" value="1"/>
</dbReference>
<feature type="domain" description="Glycosyltransferase subfamily 4-like N-terminal" evidence="2">
    <location>
        <begin position="22"/>
        <end position="186"/>
    </location>
</feature>
<dbReference type="AlphaFoldDB" id="A0A370QKE4"/>
<dbReference type="Pfam" id="PF13579">
    <property type="entry name" value="Glyco_trans_4_4"/>
    <property type="match status" value="1"/>
</dbReference>
<organism evidence="3 4">
    <name type="scientific">Marinirhabdus gelatinilytica</name>
    <dbReference type="NCBI Taxonomy" id="1703343"/>
    <lineage>
        <taxon>Bacteria</taxon>
        <taxon>Pseudomonadati</taxon>
        <taxon>Bacteroidota</taxon>
        <taxon>Flavobacteriia</taxon>
        <taxon>Flavobacteriales</taxon>
        <taxon>Flavobacteriaceae</taxon>
    </lineage>
</organism>
<dbReference type="SUPFAM" id="SSF53756">
    <property type="entry name" value="UDP-Glycosyltransferase/glycogen phosphorylase"/>
    <property type="match status" value="1"/>
</dbReference>
<dbReference type="PANTHER" id="PTHR45947">
    <property type="entry name" value="SULFOQUINOVOSYL TRANSFERASE SQD2"/>
    <property type="match status" value="1"/>
</dbReference>
<sequence>MKPKSILLVSNYYPPEQGAAPNRIQVLARALQQSGYAVQVVCPLPNYPSGKVFPSFKGKLYHKTVEDSITVHRLWLWPSKSANKFIRLLSMLSFAKSLALFFILKRIPRLVFVQYSPVFVGFTGVFWSWLFGKKTILNVSDLWPLAGLEMGLLKKGGYYSLLEKMEQFCYRKSDMILGQSEEIVHHINHKIQDSNLFLYRNFPDFPPPEIMSKPPSTPIKIVYAGLLGVAQGLSTILKNINIPEQVEFHIYGDGPDAETLISPDNLKLVYHGSLTREELHKELRLYDVAFIPLVQRIYGSVPSKVFEYARLGLPLLYMAGGEGSNLVQQHRLGWTIPACDYNALQQFLNNLSVTKIEKFQKKTIQKNAVEAFDFKLQFKAFKKEIERL</sequence>
<keyword evidence="1" id="KW-1133">Transmembrane helix</keyword>
<evidence type="ECO:0000313" key="3">
    <source>
        <dbReference type="EMBL" id="RDK88530.1"/>
    </source>
</evidence>
<dbReference type="GO" id="GO:0016758">
    <property type="term" value="F:hexosyltransferase activity"/>
    <property type="evidence" value="ECO:0007669"/>
    <property type="project" value="TreeGrafter"/>
</dbReference>
<protein>
    <submittedName>
        <fullName evidence="3">Glycosyltransferase involved in cell wall biosynthesis</fullName>
    </submittedName>
</protein>
<keyword evidence="1" id="KW-0812">Transmembrane</keyword>
<evidence type="ECO:0000259" key="2">
    <source>
        <dbReference type="Pfam" id="PF13579"/>
    </source>
</evidence>
<dbReference type="RefSeq" id="WP_115122226.1">
    <property type="nucleotide sequence ID" value="NZ_QRAO01000001.1"/>
</dbReference>
<dbReference type="OrthoDB" id="9811902at2"/>
<evidence type="ECO:0000313" key="4">
    <source>
        <dbReference type="Proteomes" id="UP000255317"/>
    </source>
</evidence>
<keyword evidence="3" id="KW-0808">Transferase</keyword>
<gene>
    <name evidence="3" type="ORF">C8D94_101404</name>
</gene>
<dbReference type="InterPro" id="IPR028098">
    <property type="entry name" value="Glyco_trans_4-like_N"/>
</dbReference>
<dbReference type="Gene3D" id="3.40.50.2000">
    <property type="entry name" value="Glycogen Phosphorylase B"/>
    <property type="match status" value="2"/>
</dbReference>
<dbReference type="EMBL" id="QRAO01000001">
    <property type="protein sequence ID" value="RDK88530.1"/>
    <property type="molecule type" value="Genomic_DNA"/>
</dbReference>
<accession>A0A370QKE4</accession>
<keyword evidence="4" id="KW-1185">Reference proteome</keyword>
<dbReference type="InterPro" id="IPR050194">
    <property type="entry name" value="Glycosyltransferase_grp1"/>
</dbReference>
<comment type="caution">
    <text evidence="3">The sequence shown here is derived from an EMBL/GenBank/DDBJ whole genome shotgun (WGS) entry which is preliminary data.</text>
</comment>
<name>A0A370QKE4_9FLAO</name>
<evidence type="ECO:0000256" key="1">
    <source>
        <dbReference type="SAM" id="Phobius"/>
    </source>
</evidence>
<keyword evidence="1" id="KW-0472">Membrane</keyword>